<gene>
    <name evidence="3" type="ORF">GSPATT00000230001</name>
</gene>
<keyword evidence="2" id="KW-0812">Transmembrane</keyword>
<dbReference type="GeneID" id="5008977"/>
<evidence type="ECO:0000256" key="1">
    <source>
        <dbReference type="SAM" id="Coils"/>
    </source>
</evidence>
<dbReference type="HOGENOM" id="CLU_2255367_0_0_1"/>
<feature type="coiled-coil region" evidence="1">
    <location>
        <begin position="40"/>
        <end position="74"/>
    </location>
</feature>
<dbReference type="Proteomes" id="UP000000600">
    <property type="component" value="Unassembled WGS sequence"/>
</dbReference>
<organism evidence="3 4">
    <name type="scientific">Paramecium tetraurelia</name>
    <dbReference type="NCBI Taxonomy" id="5888"/>
    <lineage>
        <taxon>Eukaryota</taxon>
        <taxon>Sar</taxon>
        <taxon>Alveolata</taxon>
        <taxon>Ciliophora</taxon>
        <taxon>Intramacronucleata</taxon>
        <taxon>Oligohymenophorea</taxon>
        <taxon>Peniculida</taxon>
        <taxon>Parameciidae</taxon>
        <taxon>Paramecium</taxon>
    </lineage>
</organism>
<feature type="transmembrane region" description="Helical" evidence="2">
    <location>
        <begin position="85"/>
        <end position="103"/>
    </location>
</feature>
<sequence>MDYSEKSHTELVQIQNNQIKQQDEILDNMLQTTGVIAVNMKTLDLALKEDKKIINELNKKVEQATDEIKDTTSKMKTLLSYTNDWCLWIIILVEVVVFIFLVIN</sequence>
<reference evidence="3 4" key="1">
    <citation type="journal article" date="2006" name="Nature">
        <title>Global trends of whole-genome duplications revealed by the ciliate Paramecium tetraurelia.</title>
        <authorList>
            <consortium name="Genoscope"/>
            <person name="Aury J.-M."/>
            <person name="Jaillon O."/>
            <person name="Duret L."/>
            <person name="Noel B."/>
            <person name="Jubin C."/>
            <person name="Porcel B.M."/>
            <person name="Segurens B."/>
            <person name="Daubin V."/>
            <person name="Anthouard V."/>
            <person name="Aiach N."/>
            <person name="Arnaiz O."/>
            <person name="Billaut A."/>
            <person name="Beisson J."/>
            <person name="Blanc I."/>
            <person name="Bouhouche K."/>
            <person name="Camara F."/>
            <person name="Duharcourt S."/>
            <person name="Guigo R."/>
            <person name="Gogendeau D."/>
            <person name="Katinka M."/>
            <person name="Keller A.-M."/>
            <person name="Kissmehl R."/>
            <person name="Klotz C."/>
            <person name="Koll F."/>
            <person name="Le Moue A."/>
            <person name="Lepere C."/>
            <person name="Malinsky S."/>
            <person name="Nowacki M."/>
            <person name="Nowak J.K."/>
            <person name="Plattner H."/>
            <person name="Poulain J."/>
            <person name="Ruiz F."/>
            <person name="Serrano V."/>
            <person name="Zagulski M."/>
            <person name="Dessen P."/>
            <person name="Betermier M."/>
            <person name="Weissenbach J."/>
            <person name="Scarpelli C."/>
            <person name="Schachter V."/>
            <person name="Sperling L."/>
            <person name="Meyer E."/>
            <person name="Cohen J."/>
            <person name="Wincker P."/>
        </authorList>
    </citation>
    <scope>NUCLEOTIDE SEQUENCE [LARGE SCALE GENOMIC DNA]</scope>
    <source>
        <strain evidence="3 4">Stock d4-2</strain>
    </source>
</reference>
<protein>
    <recommendedName>
        <fullName evidence="5">t-SNARE coiled-coil homology domain-containing protein</fullName>
    </recommendedName>
</protein>
<accession>A0BB78</accession>
<keyword evidence="1" id="KW-0175">Coiled coil</keyword>
<proteinExistence type="predicted"/>
<dbReference type="RefSeq" id="XP_001423193.1">
    <property type="nucleotide sequence ID" value="XM_001423156.1"/>
</dbReference>
<evidence type="ECO:0008006" key="5">
    <source>
        <dbReference type="Google" id="ProtNLM"/>
    </source>
</evidence>
<keyword evidence="4" id="KW-1185">Reference proteome</keyword>
<evidence type="ECO:0000256" key="2">
    <source>
        <dbReference type="SAM" id="Phobius"/>
    </source>
</evidence>
<dbReference type="EMBL" id="CT867985">
    <property type="protein sequence ID" value="CAK55795.1"/>
    <property type="molecule type" value="Genomic_DNA"/>
</dbReference>
<dbReference type="AlphaFoldDB" id="A0BB78"/>
<evidence type="ECO:0000313" key="3">
    <source>
        <dbReference type="EMBL" id="CAK55795.1"/>
    </source>
</evidence>
<evidence type="ECO:0000313" key="4">
    <source>
        <dbReference type="Proteomes" id="UP000000600"/>
    </source>
</evidence>
<keyword evidence="2" id="KW-1133">Transmembrane helix</keyword>
<name>A0BB78_PARTE</name>
<dbReference type="SUPFAM" id="SSF58038">
    <property type="entry name" value="SNARE fusion complex"/>
    <property type="match status" value="1"/>
</dbReference>
<keyword evidence="2" id="KW-0472">Membrane</keyword>
<dbReference type="InParanoid" id="A0BB78"/>
<dbReference type="KEGG" id="ptm:GSPATT00000230001"/>